<dbReference type="PROSITE" id="PS00211">
    <property type="entry name" value="ABC_TRANSPORTER_1"/>
    <property type="match status" value="2"/>
</dbReference>
<dbReference type="FunFam" id="1.20.1560.10:FF:000066">
    <property type="entry name" value="ABC multidrug transporter (Eurofung)"/>
    <property type="match status" value="1"/>
</dbReference>
<dbReference type="PANTHER" id="PTHR24223">
    <property type="entry name" value="ATP-BINDING CASSETTE SUB-FAMILY C"/>
    <property type="match status" value="1"/>
</dbReference>
<evidence type="ECO:0000256" key="3">
    <source>
        <dbReference type="ARBA" id="ARBA00022448"/>
    </source>
</evidence>
<keyword evidence="8 11" id="KW-1133">Transmembrane helix</keyword>
<dbReference type="Pfam" id="PF00664">
    <property type="entry name" value="ABC_membrane"/>
    <property type="match status" value="2"/>
</dbReference>
<keyword evidence="7" id="KW-0067">ATP-binding</keyword>
<dbReference type="Pfam" id="PF00005">
    <property type="entry name" value="ABC_tran"/>
    <property type="match status" value="2"/>
</dbReference>
<evidence type="ECO:0000313" key="15">
    <source>
        <dbReference type="Proteomes" id="UP000431533"/>
    </source>
</evidence>
<accession>A0A8H8R4C8</accession>
<protein>
    <submittedName>
        <fullName evidence="14">ABC transporter</fullName>
    </submittedName>
</protein>
<evidence type="ECO:0000256" key="2">
    <source>
        <dbReference type="ARBA" id="ARBA00009726"/>
    </source>
</evidence>
<dbReference type="InterPro" id="IPR044746">
    <property type="entry name" value="ABCC_6TM_D1"/>
</dbReference>
<dbReference type="OrthoDB" id="6500128at2759"/>
<keyword evidence="10" id="KW-0325">Glycoprotein</keyword>
<evidence type="ECO:0000256" key="9">
    <source>
        <dbReference type="ARBA" id="ARBA00023136"/>
    </source>
</evidence>
<feature type="domain" description="ABC transporter" evidence="12">
    <location>
        <begin position="1232"/>
        <end position="1464"/>
    </location>
</feature>
<dbReference type="GO" id="GO:0005886">
    <property type="term" value="C:plasma membrane"/>
    <property type="evidence" value="ECO:0007669"/>
    <property type="project" value="UniProtKB-SubCell"/>
</dbReference>
<name>A0A8H8R4C8_9HELO</name>
<dbReference type="GO" id="GO:0140359">
    <property type="term" value="F:ABC-type transporter activity"/>
    <property type="evidence" value="ECO:0007669"/>
    <property type="project" value="InterPro"/>
</dbReference>
<evidence type="ECO:0000256" key="11">
    <source>
        <dbReference type="SAM" id="Phobius"/>
    </source>
</evidence>
<dbReference type="InterPro" id="IPR003593">
    <property type="entry name" value="AAA+_ATPase"/>
</dbReference>
<gene>
    <name evidence="14" type="primary">FUM19_5</name>
    <name evidence="14" type="ORF">LHYA1_G004209</name>
</gene>
<feature type="transmembrane region" description="Helical" evidence="11">
    <location>
        <begin position="97"/>
        <end position="118"/>
    </location>
</feature>
<feature type="transmembrane region" description="Helical" evidence="11">
    <location>
        <begin position="406"/>
        <end position="427"/>
    </location>
</feature>
<dbReference type="InterPro" id="IPR027417">
    <property type="entry name" value="P-loop_NTPase"/>
</dbReference>
<evidence type="ECO:0000313" key="14">
    <source>
        <dbReference type="EMBL" id="TVY27426.1"/>
    </source>
</evidence>
<keyword evidence="15" id="KW-1185">Reference proteome</keyword>
<evidence type="ECO:0000256" key="7">
    <source>
        <dbReference type="ARBA" id="ARBA00022840"/>
    </source>
</evidence>
<comment type="caution">
    <text evidence="14">The sequence shown here is derived from an EMBL/GenBank/DDBJ whole genome shotgun (WGS) entry which is preliminary data.</text>
</comment>
<feature type="transmembrane region" description="Helical" evidence="11">
    <location>
        <begin position="951"/>
        <end position="980"/>
    </location>
</feature>
<dbReference type="GO" id="GO:0016887">
    <property type="term" value="F:ATP hydrolysis activity"/>
    <property type="evidence" value="ECO:0007669"/>
    <property type="project" value="InterPro"/>
</dbReference>
<feature type="transmembrane region" description="Helical" evidence="11">
    <location>
        <begin position="1051"/>
        <end position="1069"/>
    </location>
</feature>
<sequence length="1464" mass="162040">MTSNSTDYAKGLHAFGPSVTGHFDFTPLFEESILSIIPSALLLLALPFRLWSLHKQPPKIITSARVLYGNKLALLVVFAVFQAAILVLYAANASVRTPSTVAAAALVVADALGLLILSHAEHFRSIRPSNIINSYLFITLLFDIARTRTLWIQHAPKPIASIFSATVAVKLFMLIAEAIEKRKILSPRYANASPEATSGIYSRAFFWWLNETMSTGFRRVIHEADLFPLDDALSSIVLKKEAETSWGKVDKNRSHALLWATLNANRERLVAGIFPRLFMIGFRYAQPFLLARTIDFVSSNAPDNIGWGLTGAFLVVFLGMAIASALYYHMCYRFITSLRGSLVTMIYTKTVDLNITALDESAALTLMSNDTEVVCGGFQNLHELWAVPIELGIALWLLQRQLGLSFLAPAGVAIISALCTVWISQYIGNAQKIWNKGIQTRVDVSTSMLGSMKAVKMLGFPPIITQIVQGLRVKELRLSFVFRRLLTASAFFSNNMRLLAPLVTFVFFVPFENALGRELNASTTFTALSLIALLNQPVGNLLRTIPSVKAGLACFDRIQAYLKSECRQVHVLALNNSSTSSSSGKDPVSVIEFDVEADQNILLEDLQTKPQGSSEIVIDVRNASFGWSRTATPQINDVTFSVHRGNFVFIVGPVGCGKSTLLKGLMSETPSLKGFVYGNTLESGFGDQTPWIQNTTIRQNIVGMSAFDETWYAEVVAACALDYDIAALPETHETIVGSRGISLSGGQKQRVALARALYSKKELIIIDDCFSGLDAETEERVFVNFFGQQGFLRKSETTAILVTNAVTRLSYADYIISLDAHGQIAEQGTFMQLQHGGGYVQSLATNHRYETEDSSAPTTNGDVDKKAFTAQPILSEDAIKARANIKAQEDDLSRPVGEFSTYKYYFSSIGWSSTLLWLFYTVLSGVAAKLTELLVTYWTDALLVYGTEVNALYLGLYGMLAGIGTVFWTVACYHFFLYLVPVSAEKLHARLLSTVMNAPLAFFTSTDTGVTTNRFSQDMSIVDQDLPFALIDLVVAVVQAIMGAILMCFVAGYFALTLPPVILVVWLLQKYYLRTSRQVRLLDLEAKSPLYSHFIESLSGLVTVRAFQWSDAFVENHLVLLDNSQKPYYLLWCIQRWLALILDLMVTVLAVILMVLIVKLRNSVGSGYVGLALLNVISFSQSLAWIIRQWTSLETSIGAVSRLKNFTRTTPDENLPGENQLVPDGWPSSGAIEFKNLSPSYTIDGPPILRDINMSINPGEKIGICGRTGSGKSSLIMTLLRLLEIPSESSILVDNIDIAKVDRQIIRSRINAIPQDPFFIKGSIRLNASPKSIHSDVEIIAALSKVELWSTVELKGGLDAPLEQEFFSHGQRQLFCLARAILRRSRVVVLDEVSSSIDVTTDKLVQRVIREEFRDATIISVAHRLDTILDFDRIALLSDGKLVEFESPKRLLQRPSAFRELYNF</sequence>
<dbReference type="Gene3D" id="1.20.1560.10">
    <property type="entry name" value="ABC transporter type 1, transmembrane domain"/>
    <property type="match status" value="2"/>
</dbReference>
<dbReference type="CDD" id="cd03250">
    <property type="entry name" value="ABCC_MRP_domain1"/>
    <property type="match status" value="1"/>
</dbReference>
<feature type="domain" description="ABC transmembrane type-1" evidence="13">
    <location>
        <begin position="933"/>
        <end position="1195"/>
    </location>
</feature>
<organism evidence="14 15">
    <name type="scientific">Lachnellula hyalina</name>
    <dbReference type="NCBI Taxonomy" id="1316788"/>
    <lineage>
        <taxon>Eukaryota</taxon>
        <taxon>Fungi</taxon>
        <taxon>Dikarya</taxon>
        <taxon>Ascomycota</taxon>
        <taxon>Pezizomycotina</taxon>
        <taxon>Leotiomycetes</taxon>
        <taxon>Helotiales</taxon>
        <taxon>Lachnaceae</taxon>
        <taxon>Lachnellula</taxon>
    </lineage>
</organism>
<comment type="similarity">
    <text evidence="2">Belongs to the ABC transporter superfamily. ABCC family. Conjugate transporter (TC 3.A.1.208) subfamily.</text>
</comment>
<comment type="subcellular location">
    <subcellularLocation>
        <location evidence="1">Cell membrane</location>
        <topology evidence="1">Multi-pass membrane protein</topology>
    </subcellularLocation>
</comment>
<dbReference type="InterPro" id="IPR056227">
    <property type="entry name" value="TMD0_ABC"/>
</dbReference>
<dbReference type="GeneID" id="41984407"/>
<dbReference type="CDD" id="cd03244">
    <property type="entry name" value="ABCC_MRP_domain2"/>
    <property type="match status" value="1"/>
</dbReference>
<feature type="transmembrane region" description="Helical" evidence="11">
    <location>
        <begin position="130"/>
        <end position="147"/>
    </location>
</feature>
<dbReference type="InterPro" id="IPR017871">
    <property type="entry name" value="ABC_transporter-like_CS"/>
</dbReference>
<feature type="transmembrane region" description="Helical" evidence="11">
    <location>
        <begin position="915"/>
        <end position="939"/>
    </location>
</feature>
<dbReference type="InterPro" id="IPR011527">
    <property type="entry name" value="ABC1_TM_dom"/>
</dbReference>
<dbReference type="PROSITE" id="PS50893">
    <property type="entry name" value="ABC_TRANSPORTER_2"/>
    <property type="match status" value="2"/>
</dbReference>
<dbReference type="SMART" id="SM00382">
    <property type="entry name" value="AAA"/>
    <property type="match status" value="2"/>
</dbReference>
<dbReference type="Pfam" id="PF24357">
    <property type="entry name" value="TMD0_ABC"/>
    <property type="match status" value="1"/>
</dbReference>
<keyword evidence="3" id="KW-0813">Transport</keyword>
<dbReference type="FunFam" id="3.40.50.300:FF:000838">
    <property type="entry name" value="ABC multidrug transporter (Eurofung)"/>
    <property type="match status" value="1"/>
</dbReference>
<evidence type="ECO:0000256" key="8">
    <source>
        <dbReference type="ARBA" id="ARBA00022989"/>
    </source>
</evidence>
<feature type="transmembrane region" description="Helical" evidence="11">
    <location>
        <begin position="33"/>
        <end position="51"/>
    </location>
</feature>
<dbReference type="PROSITE" id="PS50929">
    <property type="entry name" value="ABC_TM1F"/>
    <property type="match status" value="2"/>
</dbReference>
<dbReference type="FunFam" id="1.20.1560.10:FF:000055">
    <property type="entry name" value="ABC multidrug transporter (Eurofung)"/>
    <property type="match status" value="1"/>
</dbReference>
<evidence type="ECO:0000256" key="5">
    <source>
        <dbReference type="ARBA" id="ARBA00022692"/>
    </source>
</evidence>
<dbReference type="InterPro" id="IPR044726">
    <property type="entry name" value="ABCC_6TM_D2"/>
</dbReference>
<feature type="transmembrane region" description="Helical" evidence="11">
    <location>
        <begin position="305"/>
        <end position="328"/>
    </location>
</feature>
<dbReference type="Proteomes" id="UP000431533">
    <property type="component" value="Unassembled WGS sequence"/>
</dbReference>
<feature type="transmembrane region" description="Helical" evidence="11">
    <location>
        <begin position="1129"/>
        <end position="1156"/>
    </location>
</feature>
<dbReference type="PROSITE" id="PS50890">
    <property type="entry name" value="PUA"/>
    <property type="match status" value="1"/>
</dbReference>
<proteinExistence type="inferred from homology"/>
<evidence type="ECO:0000259" key="12">
    <source>
        <dbReference type="PROSITE" id="PS50893"/>
    </source>
</evidence>
<dbReference type="InterPro" id="IPR003439">
    <property type="entry name" value="ABC_transporter-like_ATP-bd"/>
</dbReference>
<dbReference type="InterPro" id="IPR050173">
    <property type="entry name" value="ABC_transporter_C-like"/>
</dbReference>
<feature type="domain" description="ABC transmembrane type-1" evidence="13">
    <location>
        <begin position="277"/>
        <end position="550"/>
    </location>
</feature>
<dbReference type="Gene3D" id="3.40.50.300">
    <property type="entry name" value="P-loop containing nucleotide triphosphate hydrolases"/>
    <property type="match status" value="2"/>
</dbReference>
<feature type="domain" description="ABC transporter" evidence="12">
    <location>
        <begin position="618"/>
        <end position="846"/>
    </location>
</feature>
<evidence type="ECO:0000256" key="6">
    <source>
        <dbReference type="ARBA" id="ARBA00022741"/>
    </source>
</evidence>
<dbReference type="CDD" id="cd18580">
    <property type="entry name" value="ABC_6TM_ABCC_D2"/>
    <property type="match status" value="1"/>
</dbReference>
<keyword evidence="5 11" id="KW-0812">Transmembrane</keyword>
<reference evidence="14 15" key="1">
    <citation type="submission" date="2018-05" db="EMBL/GenBank/DDBJ databases">
        <title>Genome sequencing and assembly of the regulated plant pathogen Lachnellula willkommii and related sister species for the development of diagnostic species identification markers.</title>
        <authorList>
            <person name="Giroux E."/>
            <person name="Bilodeau G."/>
        </authorList>
    </citation>
    <scope>NUCLEOTIDE SEQUENCE [LARGE SCALE GENOMIC DNA]</scope>
    <source>
        <strain evidence="14 15">CBS 185.66</strain>
    </source>
</reference>
<evidence type="ECO:0000256" key="10">
    <source>
        <dbReference type="ARBA" id="ARBA00023180"/>
    </source>
</evidence>
<evidence type="ECO:0000256" key="1">
    <source>
        <dbReference type="ARBA" id="ARBA00004651"/>
    </source>
</evidence>
<dbReference type="FunFam" id="3.40.50.300:FF:001854">
    <property type="entry name" value="ABC multidrug transporter (Eurofung)"/>
    <property type="match status" value="1"/>
</dbReference>
<dbReference type="GO" id="GO:0005524">
    <property type="term" value="F:ATP binding"/>
    <property type="evidence" value="ECO:0007669"/>
    <property type="project" value="UniProtKB-KW"/>
</dbReference>
<dbReference type="EMBL" id="QGMH01000049">
    <property type="protein sequence ID" value="TVY27426.1"/>
    <property type="molecule type" value="Genomic_DNA"/>
</dbReference>
<keyword evidence="9 11" id="KW-0472">Membrane</keyword>
<keyword evidence="6" id="KW-0547">Nucleotide-binding</keyword>
<evidence type="ECO:0000256" key="4">
    <source>
        <dbReference type="ARBA" id="ARBA00022475"/>
    </source>
</evidence>
<evidence type="ECO:0000259" key="13">
    <source>
        <dbReference type="PROSITE" id="PS50929"/>
    </source>
</evidence>
<dbReference type="SUPFAM" id="SSF90123">
    <property type="entry name" value="ABC transporter transmembrane region"/>
    <property type="match status" value="2"/>
</dbReference>
<dbReference type="RefSeq" id="XP_031006214.1">
    <property type="nucleotide sequence ID" value="XM_031149171.1"/>
</dbReference>
<dbReference type="InterPro" id="IPR036640">
    <property type="entry name" value="ABC1_TM_sf"/>
</dbReference>
<dbReference type="SUPFAM" id="SSF52540">
    <property type="entry name" value="P-loop containing nucleoside triphosphate hydrolases"/>
    <property type="match status" value="2"/>
</dbReference>
<feature type="transmembrane region" description="Helical" evidence="11">
    <location>
        <begin position="72"/>
        <end position="91"/>
    </location>
</feature>
<feature type="transmembrane region" description="Helical" evidence="11">
    <location>
        <begin position="269"/>
        <end position="285"/>
    </location>
</feature>
<dbReference type="PANTHER" id="PTHR24223:SF269">
    <property type="entry name" value="ABC MULTIDRUG TRANSPORTER (EUROFUNG)-RELATED"/>
    <property type="match status" value="1"/>
</dbReference>
<keyword evidence="4" id="KW-1003">Cell membrane</keyword>
<feature type="transmembrane region" description="Helical" evidence="11">
    <location>
        <begin position="159"/>
        <end position="179"/>
    </location>
</feature>
<dbReference type="CDD" id="cd18579">
    <property type="entry name" value="ABC_6TM_ABCC_D1"/>
    <property type="match status" value="1"/>
</dbReference>